<name>F2N7B0_CORGP</name>
<dbReference type="OrthoDB" id="3196290at2"/>
<evidence type="ECO:0000313" key="4">
    <source>
        <dbReference type="EMBL" id="AEB06585.1"/>
    </source>
</evidence>
<dbReference type="InterPro" id="IPR013783">
    <property type="entry name" value="Ig-like_fold"/>
</dbReference>
<evidence type="ECO:0000256" key="1">
    <source>
        <dbReference type="SAM" id="MobiDB-lite"/>
    </source>
</evidence>
<accession>F2N7B0</accession>
<evidence type="ECO:0000313" key="5">
    <source>
        <dbReference type="Proteomes" id="UP000006851"/>
    </source>
</evidence>
<dbReference type="GO" id="GO:0005975">
    <property type="term" value="P:carbohydrate metabolic process"/>
    <property type="evidence" value="ECO:0007669"/>
    <property type="project" value="UniProtKB-ARBA"/>
</dbReference>
<keyword evidence="2" id="KW-1133">Transmembrane helix</keyword>
<feature type="signal peptide" evidence="3">
    <location>
        <begin position="1"/>
        <end position="33"/>
    </location>
</feature>
<dbReference type="Gene3D" id="2.60.40.10">
    <property type="entry name" value="Immunoglobulins"/>
    <property type="match status" value="1"/>
</dbReference>
<dbReference type="InterPro" id="IPR042229">
    <property type="entry name" value="Listeria/Bacterioides_rpt_sf"/>
</dbReference>
<dbReference type="PANTHER" id="PTHR45661:SF3">
    <property type="entry name" value="IG-LIKE DOMAIN-CONTAINING PROTEIN"/>
    <property type="match status" value="1"/>
</dbReference>
<dbReference type="KEGG" id="cgo:Corgl_0467"/>
<dbReference type="RefSeq" id="WP_013708328.1">
    <property type="nucleotide sequence ID" value="NC_015389.1"/>
</dbReference>
<dbReference type="STRING" id="700015.Corgl_0467"/>
<feature type="compositionally biased region" description="Basic and acidic residues" evidence="1">
    <location>
        <begin position="43"/>
        <end position="133"/>
    </location>
</feature>
<reference evidence="5" key="1">
    <citation type="journal article" date="2013" name="Stand. Genomic Sci.">
        <title>Complete genome sequence of Coriobacterium glomerans type strain (PW2(T)) from the midgut of Pyrrhocoris apterus L. (red soldier bug).</title>
        <authorList>
            <person name="Stackebrandt E."/>
            <person name="Zeytun A."/>
            <person name="Lapidus A."/>
            <person name="Nolan M."/>
            <person name="Lucas S."/>
            <person name="Hammon N."/>
            <person name="Deshpande S."/>
            <person name="Cheng J.F."/>
            <person name="Tapia R."/>
            <person name="Goodwin L.A."/>
            <person name="Pitluck S."/>
            <person name="Liolios K."/>
            <person name="Pagani I."/>
            <person name="Ivanova N."/>
            <person name="Mavromatis K."/>
            <person name="Mikhailova N."/>
            <person name="Huntemann M."/>
            <person name="Pati A."/>
            <person name="Chen A."/>
            <person name="Palaniappan K."/>
            <person name="Chang Y.J."/>
            <person name="Land M."/>
            <person name="Hauser L."/>
            <person name="Rohde M."/>
            <person name="Pukall R."/>
            <person name="Goker M."/>
            <person name="Detter J.C."/>
            <person name="Woyke T."/>
            <person name="Bristow J."/>
            <person name="Eisen J.A."/>
            <person name="Markowitz V."/>
            <person name="Hugenholtz P."/>
            <person name="Kyrpides N.C."/>
            <person name="Klenk H.P."/>
        </authorList>
    </citation>
    <scope>NUCLEOTIDE SEQUENCE</scope>
    <source>
        <strain evidence="5">ATCC 49209 / DSM 20642 / JCM 10262 / PW2</strain>
    </source>
</reference>
<dbReference type="InterPro" id="IPR026906">
    <property type="entry name" value="LRR_5"/>
</dbReference>
<keyword evidence="2" id="KW-0812">Transmembrane</keyword>
<keyword evidence="2" id="KW-0472">Membrane</keyword>
<dbReference type="eggNOG" id="COG4886">
    <property type="taxonomic scope" value="Bacteria"/>
</dbReference>
<dbReference type="PANTHER" id="PTHR45661">
    <property type="entry name" value="SURFACE ANTIGEN"/>
    <property type="match status" value="1"/>
</dbReference>
<organism evidence="4 5">
    <name type="scientific">Coriobacterium glomerans (strain ATCC 49209 / DSM 20642 / JCM 10262 / PW2)</name>
    <dbReference type="NCBI Taxonomy" id="700015"/>
    <lineage>
        <taxon>Bacteria</taxon>
        <taxon>Bacillati</taxon>
        <taxon>Actinomycetota</taxon>
        <taxon>Coriobacteriia</taxon>
        <taxon>Coriobacteriales</taxon>
        <taxon>Coriobacteriaceae</taxon>
        <taxon>Coriobacterium</taxon>
    </lineage>
</organism>
<keyword evidence="5" id="KW-1185">Reference proteome</keyword>
<protein>
    <submittedName>
        <fullName evidence="4">Uncharacterized protein</fullName>
    </submittedName>
</protein>
<dbReference type="Proteomes" id="UP000006851">
    <property type="component" value="Chromosome"/>
</dbReference>
<sequence length="1116" mass="119153">MHRSARYIAHRIVAPLACALLFLLILIVPNVWADSSSAAKADQISRGEEATVDPHHDGDKKSGDADKTDKSHEGKKTDEDKKADKGNKGDKGEKADKDKKADKSDKSKKTDEGKKADKDKRSDKSDKSKKADGDASAAPVPAPRDPAQRDTSGSSGVAAGRIFTSYITVGENDHVPCTFQVSEDGQALLGGGTDPAIDAGLTGKVFIPATVIDSAWGDASYSIKQINKRAFDGCSITSTGLLSYKNPGGATITSIGEDAYRGCANLTDTDLKDSMVEEIGAYAFSESGITTTGLARDTRITKLPDYIFNNCRNLEKTDLELSAVQLLGNYAFAGCTSLKNTGLANNEVLINKDPEEDDKTKIATGCFAACAALQDTGLAHNDMLKVIPDHAFANCYRLSSTGLASNTTITDIGPSAFYTCCDKDAKTGLKKTGLENNSTVINIGDTAFAYDKLLESTGLENPDCAVTTVGEYAFQFCSGLSSTGLENNSKVETLGRWAFGNSGVKSTGLGNHTTGVTELESNVFYGCGKLTATGLETNSAITTIKTSAFAKCICLTSTGLETNNTVKTIGDSAFSDCFDTTNKRGLTSTGLATNKTVEKIGKQAFYNDPYLGSEGNADENKGDLVLNGCEGKLSIGDQAFSAASAANESAYKAVYILCEKEKLKIGKKAFDYFNTTLSRKYIPSLYVQGSWEGTESYIFGRKDPNKSDNDESIYEVTPHTKKAEKLIIMNPLCGMAAERTANTSKALLSYSYNRSGNVKLSDTGGDDLGSFVAEPGPKPDLANHDIDPEDTGVTVDPHSFFCATVIEATFTDPDGWPITYPKKTSDGKGVSPHPYNAVGNEDDNYTTLTRKCNLDPVTFNVTFDGNGGRSRDGKDTVTKTRVSYGGTTFHDLVGDFKRENYEFLAWAKSADEHWYADDKVEVCNIQDGSVTLKARWKSEAAVGLRVLSKKKDSTDPLGGVSYVITDSEDSDESHYVTDLYTNEDETKKVDWPLTSGGDGLITTYWLKPLDIKAGESEDDARTYYLHVVGVPAGYDAPSEPTVIVVSSAGVTVNGATPSIEGDAVKVTISYGKAPDLPGTGWFTGVGAAALTEAGASIAVLSIFAATMWLMRRNGTC</sequence>
<dbReference type="SUPFAM" id="SSF52058">
    <property type="entry name" value="L domain-like"/>
    <property type="match status" value="1"/>
</dbReference>
<dbReference type="Pfam" id="PF13306">
    <property type="entry name" value="LRR_5"/>
    <property type="match status" value="3"/>
</dbReference>
<proteinExistence type="predicted"/>
<dbReference type="EMBL" id="CP002628">
    <property type="protein sequence ID" value="AEB06585.1"/>
    <property type="molecule type" value="Genomic_DNA"/>
</dbReference>
<dbReference type="Gene3D" id="2.60.40.4270">
    <property type="entry name" value="Listeria-Bacteroides repeat domain"/>
    <property type="match status" value="1"/>
</dbReference>
<feature type="chain" id="PRO_5003286977" evidence="3">
    <location>
        <begin position="34"/>
        <end position="1116"/>
    </location>
</feature>
<evidence type="ECO:0000256" key="3">
    <source>
        <dbReference type="SAM" id="SignalP"/>
    </source>
</evidence>
<feature type="transmembrane region" description="Helical" evidence="2">
    <location>
        <begin position="1081"/>
        <end position="1110"/>
    </location>
</feature>
<dbReference type="InterPro" id="IPR053139">
    <property type="entry name" value="Surface_bspA-like"/>
</dbReference>
<dbReference type="AlphaFoldDB" id="F2N7B0"/>
<feature type="region of interest" description="Disordered" evidence="1">
    <location>
        <begin position="41"/>
        <end position="156"/>
    </location>
</feature>
<keyword evidence="3" id="KW-0732">Signal</keyword>
<evidence type="ECO:0000256" key="2">
    <source>
        <dbReference type="SAM" id="Phobius"/>
    </source>
</evidence>
<dbReference type="HOGENOM" id="CLU_281007_0_0_11"/>
<gene>
    <name evidence="4" type="ordered locus">Corgl_0467</name>
</gene>
<dbReference type="InterPro" id="IPR032675">
    <property type="entry name" value="LRR_dom_sf"/>
</dbReference>
<dbReference type="Gene3D" id="3.80.10.10">
    <property type="entry name" value="Ribonuclease Inhibitor"/>
    <property type="match status" value="3"/>
</dbReference>